<dbReference type="EMBL" id="AP019782">
    <property type="protein sequence ID" value="BBL70489.1"/>
    <property type="molecule type" value="Genomic_DNA"/>
</dbReference>
<reference evidence="3" key="1">
    <citation type="submission" date="2019-06" db="EMBL/GenBank/DDBJ databases">
        <title>Complete genome sequence of Methylogaea oryzae strain JCM16910.</title>
        <authorList>
            <person name="Asakawa S."/>
        </authorList>
    </citation>
    <scope>NUCLEOTIDE SEQUENCE</scope>
    <source>
        <strain evidence="3">E10</strain>
    </source>
</reference>
<dbReference type="InterPro" id="IPR019494">
    <property type="entry name" value="FIST_C"/>
</dbReference>
<evidence type="ECO:0008006" key="5">
    <source>
        <dbReference type="Google" id="ProtNLM"/>
    </source>
</evidence>
<accession>A0A8D4VPW6</accession>
<dbReference type="Pfam" id="PF10442">
    <property type="entry name" value="FIST_C"/>
    <property type="match status" value="1"/>
</dbReference>
<dbReference type="SMART" id="SM00897">
    <property type="entry name" value="FIST"/>
    <property type="match status" value="1"/>
</dbReference>
<evidence type="ECO:0000259" key="2">
    <source>
        <dbReference type="SMART" id="SM01204"/>
    </source>
</evidence>
<proteinExistence type="predicted"/>
<evidence type="ECO:0000259" key="1">
    <source>
        <dbReference type="SMART" id="SM00897"/>
    </source>
</evidence>
<name>A0A8D4VPW6_9GAMM</name>
<dbReference type="InterPro" id="IPR013702">
    <property type="entry name" value="FIST_domain_N"/>
</dbReference>
<dbReference type="PANTHER" id="PTHR40252:SF2">
    <property type="entry name" value="BLR0328 PROTEIN"/>
    <property type="match status" value="1"/>
</dbReference>
<dbReference type="AlphaFoldDB" id="A0A8D4VPW6"/>
<feature type="domain" description="FIST C-domain" evidence="2">
    <location>
        <begin position="214"/>
        <end position="352"/>
    </location>
</feature>
<dbReference type="PANTHER" id="PTHR40252">
    <property type="entry name" value="BLR0328 PROTEIN"/>
    <property type="match status" value="1"/>
</dbReference>
<gene>
    <name evidence="3" type="ORF">MoryE10_10950</name>
</gene>
<feature type="domain" description="FIST" evidence="1">
    <location>
        <begin position="20"/>
        <end position="213"/>
    </location>
</feature>
<dbReference type="Pfam" id="PF08495">
    <property type="entry name" value="FIST"/>
    <property type="match status" value="1"/>
</dbReference>
<dbReference type="Proteomes" id="UP000824988">
    <property type="component" value="Chromosome"/>
</dbReference>
<evidence type="ECO:0000313" key="4">
    <source>
        <dbReference type="Proteomes" id="UP000824988"/>
    </source>
</evidence>
<keyword evidence="4" id="KW-1185">Reference proteome</keyword>
<dbReference type="SMART" id="SM01204">
    <property type="entry name" value="FIST_C"/>
    <property type="match status" value="1"/>
</dbReference>
<sequence>MYLTATGDDELDAGLAALQGSGGVLALVAEADGACIARLQALAGARGIVLCGGLFPELLAHGASHKRGVVFLPLDETPVLRLVEGVAEGGEAALAAACDALGDAADRLGGEGREASLLLLFDGMLPNISTLLDAIYRDVGDEVRYFGANAGSETFRSVPCLFDNSRFVADAALLVLLADHAGAWAEHGYATPDEMLSATSTRGNQIQTIDWRPAFEAYSELVAKHHGVGITRDNFYRWAVHYPLGLPRMDGGLIVRIPVGLSEDGALVCIGEIPENALLCVLHASDSRSRDTLDRLAGHVDKTPSAAVAAFYCAGRRMQLGEQFAVELEHLARRFAPRPMFGALSLGEIGSAWNRGYPLFHNAAILCAPWSRA</sequence>
<evidence type="ECO:0000313" key="3">
    <source>
        <dbReference type="EMBL" id="BBL70489.1"/>
    </source>
</evidence>
<organism evidence="3 4">
    <name type="scientific">Methylogaea oryzae</name>
    <dbReference type="NCBI Taxonomy" id="1295382"/>
    <lineage>
        <taxon>Bacteria</taxon>
        <taxon>Pseudomonadati</taxon>
        <taxon>Pseudomonadota</taxon>
        <taxon>Gammaproteobacteria</taxon>
        <taxon>Methylococcales</taxon>
        <taxon>Methylococcaceae</taxon>
        <taxon>Methylogaea</taxon>
    </lineage>
</organism>
<protein>
    <recommendedName>
        <fullName evidence="5">Histidine kinase</fullName>
    </recommendedName>
</protein>
<dbReference type="KEGG" id="moz:MoryE10_10950"/>